<protein>
    <submittedName>
        <fullName evidence="5">LacI family DNA-binding transcriptional regulator</fullName>
    </submittedName>
</protein>
<dbReference type="EMBL" id="CP157390">
    <property type="protein sequence ID" value="XBM49508.1"/>
    <property type="molecule type" value="Genomic_DNA"/>
</dbReference>
<organism evidence="5">
    <name type="scientific">Leifsonia sp. NPDC080035</name>
    <dbReference type="NCBI Taxonomy" id="3143936"/>
    <lineage>
        <taxon>Bacteria</taxon>
        <taxon>Bacillati</taxon>
        <taxon>Actinomycetota</taxon>
        <taxon>Actinomycetes</taxon>
        <taxon>Micrococcales</taxon>
        <taxon>Microbacteriaceae</taxon>
        <taxon>Leifsonia</taxon>
    </lineage>
</organism>
<dbReference type="InterPro" id="IPR010982">
    <property type="entry name" value="Lambda_DNA-bd_dom_sf"/>
</dbReference>
<feature type="domain" description="HTH lacI-type" evidence="4">
    <location>
        <begin position="13"/>
        <end position="67"/>
    </location>
</feature>
<dbReference type="PROSITE" id="PS50932">
    <property type="entry name" value="HTH_LACI_2"/>
    <property type="match status" value="1"/>
</dbReference>
<dbReference type="GO" id="GO:0003700">
    <property type="term" value="F:DNA-binding transcription factor activity"/>
    <property type="evidence" value="ECO:0007669"/>
    <property type="project" value="TreeGrafter"/>
</dbReference>
<dbReference type="Gene3D" id="3.40.50.2300">
    <property type="match status" value="2"/>
</dbReference>
<dbReference type="CDD" id="cd01392">
    <property type="entry name" value="HTH_LacI"/>
    <property type="match status" value="1"/>
</dbReference>
<keyword evidence="2 5" id="KW-0238">DNA-binding</keyword>
<evidence type="ECO:0000256" key="2">
    <source>
        <dbReference type="ARBA" id="ARBA00023125"/>
    </source>
</evidence>
<evidence type="ECO:0000256" key="3">
    <source>
        <dbReference type="ARBA" id="ARBA00023163"/>
    </source>
</evidence>
<dbReference type="SUPFAM" id="SSF53822">
    <property type="entry name" value="Periplasmic binding protein-like I"/>
    <property type="match status" value="1"/>
</dbReference>
<dbReference type="GO" id="GO:0000976">
    <property type="term" value="F:transcription cis-regulatory region binding"/>
    <property type="evidence" value="ECO:0007669"/>
    <property type="project" value="TreeGrafter"/>
</dbReference>
<dbReference type="InterPro" id="IPR028082">
    <property type="entry name" value="Peripla_BP_I"/>
</dbReference>
<accession>A0AAU7GHL7</accession>
<keyword evidence="3" id="KW-0804">Transcription</keyword>
<dbReference type="SMART" id="SM00354">
    <property type="entry name" value="HTH_LACI"/>
    <property type="match status" value="1"/>
</dbReference>
<dbReference type="PANTHER" id="PTHR30146:SF145">
    <property type="entry name" value="RIBOSE OPERON REPRESSOR"/>
    <property type="match status" value="1"/>
</dbReference>
<dbReference type="Pfam" id="PF13377">
    <property type="entry name" value="Peripla_BP_3"/>
    <property type="match status" value="1"/>
</dbReference>
<evidence type="ECO:0000313" key="5">
    <source>
        <dbReference type="EMBL" id="XBM49508.1"/>
    </source>
</evidence>
<dbReference type="Pfam" id="PF00356">
    <property type="entry name" value="LacI"/>
    <property type="match status" value="1"/>
</dbReference>
<sequence>MIENDPAGVPRRATLKDVAQAAGVSQSTTSRALSGEGYVAANVRERVLAAADSLGYVPHAMARSLRKQDSRTIGVLVSDLRNAFYADLAAGIAARARREGYTMMLVDDQGSTEAELDAAQAFVATRVAGVIVTPLSGAVSDYLTRQHIPVVEADRQFSQGRGDAVLIDNAGVARRMTDHLIDLGHRRIALFIDETTWTTGGERAAGYRASLEESGIPADPALVISSGWDAEAARKAAIDILARRDHPTAIFAANNLLAEGVWRATNDLGLRIPEDVSIVSFDDSEWMSMVNPGITAVAQDAVALGEAAMDRLLARVQHPTADPETIVLEAQVRPRGSTAAPRVV</sequence>
<name>A0AAU7GHL7_9MICO</name>
<reference evidence="5" key="1">
    <citation type="submission" date="2024-05" db="EMBL/GenBank/DDBJ databases">
        <title>The Natural Products Discovery Center: Release of the First 8490 Sequenced Strains for Exploring Actinobacteria Biosynthetic Diversity.</title>
        <authorList>
            <person name="Kalkreuter E."/>
            <person name="Kautsar S.A."/>
            <person name="Yang D."/>
            <person name="Bader C.D."/>
            <person name="Teijaro C.N."/>
            <person name="Fluegel L."/>
            <person name="Davis C.M."/>
            <person name="Simpson J.R."/>
            <person name="Lauterbach L."/>
            <person name="Steele A.D."/>
            <person name="Gui C."/>
            <person name="Meng S."/>
            <person name="Li G."/>
            <person name="Viehrig K."/>
            <person name="Ye F."/>
            <person name="Su P."/>
            <person name="Kiefer A.F."/>
            <person name="Nichols A."/>
            <person name="Cepeda A.J."/>
            <person name="Yan W."/>
            <person name="Fan B."/>
            <person name="Jiang Y."/>
            <person name="Adhikari A."/>
            <person name="Zheng C.-J."/>
            <person name="Schuster L."/>
            <person name="Cowan T.M."/>
            <person name="Smanski M.J."/>
            <person name="Chevrette M.G."/>
            <person name="de Carvalho L.P.S."/>
            <person name="Shen B."/>
        </authorList>
    </citation>
    <scope>NUCLEOTIDE SEQUENCE</scope>
    <source>
        <strain evidence="5">NPDC080035</strain>
    </source>
</reference>
<dbReference type="InterPro" id="IPR000843">
    <property type="entry name" value="HTH_LacI"/>
</dbReference>
<dbReference type="RefSeq" id="WP_348789426.1">
    <property type="nucleotide sequence ID" value="NZ_CP157390.1"/>
</dbReference>
<keyword evidence="1" id="KW-0805">Transcription regulation</keyword>
<evidence type="ECO:0000256" key="1">
    <source>
        <dbReference type="ARBA" id="ARBA00023015"/>
    </source>
</evidence>
<gene>
    <name evidence="5" type="ORF">AAME72_06500</name>
</gene>
<dbReference type="SUPFAM" id="SSF47413">
    <property type="entry name" value="lambda repressor-like DNA-binding domains"/>
    <property type="match status" value="1"/>
</dbReference>
<proteinExistence type="predicted"/>
<dbReference type="AlphaFoldDB" id="A0AAU7GHL7"/>
<dbReference type="Gene3D" id="1.10.260.40">
    <property type="entry name" value="lambda repressor-like DNA-binding domains"/>
    <property type="match status" value="1"/>
</dbReference>
<dbReference type="InterPro" id="IPR046335">
    <property type="entry name" value="LacI/GalR-like_sensor"/>
</dbReference>
<evidence type="ECO:0000259" key="4">
    <source>
        <dbReference type="PROSITE" id="PS50932"/>
    </source>
</evidence>
<dbReference type="PANTHER" id="PTHR30146">
    <property type="entry name" value="LACI-RELATED TRANSCRIPTIONAL REPRESSOR"/>
    <property type="match status" value="1"/>
</dbReference>